<evidence type="ECO:0000256" key="7">
    <source>
        <dbReference type="SAM" id="Phobius"/>
    </source>
</evidence>
<keyword evidence="4 7" id="KW-0472">Membrane</keyword>
<evidence type="ECO:0000313" key="9">
    <source>
        <dbReference type="EMBL" id="KAK3313001.1"/>
    </source>
</evidence>
<reference evidence="9" key="1">
    <citation type="journal article" date="2023" name="Mol. Phylogenet. Evol.">
        <title>Genome-scale phylogeny and comparative genomics of the fungal order Sordariales.</title>
        <authorList>
            <person name="Hensen N."/>
            <person name="Bonometti L."/>
            <person name="Westerberg I."/>
            <person name="Brannstrom I.O."/>
            <person name="Guillou S."/>
            <person name="Cros-Aarteil S."/>
            <person name="Calhoun S."/>
            <person name="Haridas S."/>
            <person name="Kuo A."/>
            <person name="Mondo S."/>
            <person name="Pangilinan J."/>
            <person name="Riley R."/>
            <person name="LaButti K."/>
            <person name="Andreopoulos B."/>
            <person name="Lipzen A."/>
            <person name="Chen C."/>
            <person name="Yan M."/>
            <person name="Daum C."/>
            <person name="Ng V."/>
            <person name="Clum A."/>
            <person name="Steindorff A."/>
            <person name="Ohm R.A."/>
            <person name="Martin F."/>
            <person name="Silar P."/>
            <person name="Natvig D.O."/>
            <person name="Lalanne C."/>
            <person name="Gautier V."/>
            <person name="Ament-Velasquez S.L."/>
            <person name="Kruys A."/>
            <person name="Hutchinson M.I."/>
            <person name="Powell A.J."/>
            <person name="Barry K."/>
            <person name="Miller A.N."/>
            <person name="Grigoriev I.V."/>
            <person name="Debuchy R."/>
            <person name="Gladieux P."/>
            <person name="Hiltunen Thoren M."/>
            <person name="Johannesson H."/>
        </authorList>
    </citation>
    <scope>NUCLEOTIDE SEQUENCE</scope>
    <source>
        <strain evidence="9">CBS 118394</strain>
    </source>
</reference>
<evidence type="ECO:0000256" key="6">
    <source>
        <dbReference type="SAM" id="MobiDB-lite"/>
    </source>
</evidence>
<feature type="compositionally biased region" description="Low complexity" evidence="6">
    <location>
        <begin position="284"/>
        <end position="296"/>
    </location>
</feature>
<keyword evidence="2 7" id="KW-0812">Transmembrane</keyword>
<evidence type="ECO:0000256" key="3">
    <source>
        <dbReference type="ARBA" id="ARBA00022989"/>
    </source>
</evidence>
<dbReference type="EMBL" id="JAUEDM010000008">
    <property type="protein sequence ID" value="KAK3313001.1"/>
    <property type="molecule type" value="Genomic_DNA"/>
</dbReference>
<feature type="domain" description="Rhodopsin" evidence="8">
    <location>
        <begin position="29"/>
        <end position="260"/>
    </location>
</feature>
<feature type="compositionally biased region" description="Polar residues" evidence="6">
    <location>
        <begin position="311"/>
        <end position="323"/>
    </location>
</feature>
<reference evidence="9" key="2">
    <citation type="submission" date="2023-06" db="EMBL/GenBank/DDBJ databases">
        <authorList>
            <consortium name="Lawrence Berkeley National Laboratory"/>
            <person name="Haridas S."/>
            <person name="Hensen N."/>
            <person name="Bonometti L."/>
            <person name="Westerberg I."/>
            <person name="Brannstrom I.O."/>
            <person name="Guillou S."/>
            <person name="Cros-Aarteil S."/>
            <person name="Calhoun S."/>
            <person name="Kuo A."/>
            <person name="Mondo S."/>
            <person name="Pangilinan J."/>
            <person name="Riley R."/>
            <person name="Labutti K."/>
            <person name="Andreopoulos B."/>
            <person name="Lipzen A."/>
            <person name="Chen C."/>
            <person name="Yanf M."/>
            <person name="Daum C."/>
            <person name="Ng V."/>
            <person name="Clum A."/>
            <person name="Steindorff A."/>
            <person name="Ohm R."/>
            <person name="Martin F."/>
            <person name="Silar P."/>
            <person name="Natvig D."/>
            <person name="Lalanne C."/>
            <person name="Gautier V."/>
            <person name="Ament-Velasquez S.L."/>
            <person name="Kruys A."/>
            <person name="Hutchinson M.I."/>
            <person name="Powell A.J."/>
            <person name="Barry K."/>
            <person name="Miller A.N."/>
            <person name="Grigoriev I.V."/>
            <person name="Debuchy R."/>
            <person name="Gladieux P."/>
            <person name="Thoren M.H."/>
            <person name="Johannesson H."/>
        </authorList>
    </citation>
    <scope>NUCLEOTIDE SEQUENCE</scope>
    <source>
        <strain evidence="9">CBS 118394</strain>
    </source>
</reference>
<feature type="transmembrane region" description="Helical" evidence="7">
    <location>
        <begin position="204"/>
        <end position="224"/>
    </location>
</feature>
<dbReference type="PANTHER" id="PTHR33048">
    <property type="entry name" value="PTH11-LIKE INTEGRAL MEMBRANE PROTEIN (AFU_ORTHOLOGUE AFUA_5G11245)"/>
    <property type="match status" value="1"/>
</dbReference>
<evidence type="ECO:0000256" key="1">
    <source>
        <dbReference type="ARBA" id="ARBA00004141"/>
    </source>
</evidence>
<evidence type="ECO:0000259" key="8">
    <source>
        <dbReference type="Pfam" id="PF20684"/>
    </source>
</evidence>
<organism evidence="9 10">
    <name type="scientific">Apodospora peruviana</name>
    <dbReference type="NCBI Taxonomy" id="516989"/>
    <lineage>
        <taxon>Eukaryota</taxon>
        <taxon>Fungi</taxon>
        <taxon>Dikarya</taxon>
        <taxon>Ascomycota</taxon>
        <taxon>Pezizomycotina</taxon>
        <taxon>Sordariomycetes</taxon>
        <taxon>Sordariomycetidae</taxon>
        <taxon>Sordariales</taxon>
        <taxon>Lasiosphaeriaceae</taxon>
        <taxon>Apodospora</taxon>
    </lineage>
</organism>
<feature type="transmembrane region" description="Helical" evidence="7">
    <location>
        <begin position="244"/>
        <end position="260"/>
    </location>
</feature>
<accession>A0AAE0HUL3</accession>
<protein>
    <recommendedName>
        <fullName evidence="8">Rhodopsin domain-containing protein</fullName>
    </recommendedName>
</protein>
<proteinExistence type="inferred from homology"/>
<feature type="compositionally biased region" description="Low complexity" evidence="6">
    <location>
        <begin position="357"/>
        <end position="369"/>
    </location>
</feature>
<dbReference type="AlphaFoldDB" id="A0AAE0HUL3"/>
<feature type="region of interest" description="Disordered" evidence="6">
    <location>
        <begin position="357"/>
        <end position="386"/>
    </location>
</feature>
<comment type="subcellular location">
    <subcellularLocation>
        <location evidence="1">Membrane</location>
        <topology evidence="1">Multi-pass membrane protein</topology>
    </subcellularLocation>
</comment>
<keyword evidence="3 7" id="KW-1133">Transmembrane helix</keyword>
<dbReference type="Pfam" id="PF20684">
    <property type="entry name" value="Fung_rhodopsin"/>
    <property type="match status" value="1"/>
</dbReference>
<evidence type="ECO:0000256" key="2">
    <source>
        <dbReference type="ARBA" id="ARBA00022692"/>
    </source>
</evidence>
<dbReference type="InterPro" id="IPR049326">
    <property type="entry name" value="Rhodopsin_dom_fungi"/>
</dbReference>
<evidence type="ECO:0000313" key="10">
    <source>
        <dbReference type="Proteomes" id="UP001283341"/>
    </source>
</evidence>
<feature type="transmembrane region" description="Helical" evidence="7">
    <location>
        <begin position="88"/>
        <end position="111"/>
    </location>
</feature>
<name>A0AAE0HUL3_9PEZI</name>
<comment type="caution">
    <text evidence="9">The sequence shown here is derived from an EMBL/GenBank/DDBJ whole genome shotgun (WGS) entry which is preliminary data.</text>
</comment>
<evidence type="ECO:0000256" key="4">
    <source>
        <dbReference type="ARBA" id="ARBA00023136"/>
    </source>
</evidence>
<dbReference type="GO" id="GO:0016020">
    <property type="term" value="C:membrane"/>
    <property type="evidence" value="ECO:0007669"/>
    <property type="project" value="UniProtKB-SubCell"/>
</dbReference>
<feature type="transmembrane region" description="Helical" evidence="7">
    <location>
        <begin position="12"/>
        <end position="33"/>
    </location>
</feature>
<keyword evidence="10" id="KW-1185">Reference proteome</keyword>
<dbReference type="InterPro" id="IPR052337">
    <property type="entry name" value="SAT4-like"/>
</dbReference>
<comment type="similarity">
    <text evidence="5">Belongs to the SAT4 family.</text>
</comment>
<sequence>MAISDNPSQVGSLAMSLVVTPLVTLAIILRFIATRRAARKIGAEDWCAFLATASTIGYNIGNIWSIVVLDGRDYTQVPIETVTEILKAGYVVTQLFPLNQFFAKLSILLLYHRIFGVNRRYAFWISLLGVLQTCWTIAVLIVCFLQCKPVHHYWDVLSEGTCIGAMPLLVGFEVPNSSIDFAMVALVLVMLRELHIRPSTKWKLSFFFAAGGFCGLIGFVKIAAHFTAGQNSNNALTQWGNAQMLLSIICCCVPIYNSLVPRRADGSGFFSFVRFKSMTGYGGSSSSSSSSSSPSSIAKAKFGNHHRSARSQRQQPGTMQAGSVDTEMGGMAHEGGSWGWLQLPEGSSATDMKPIVSVSANNNSDSSSSQGERHATSVSGCGSDERCPMKTVVVHQSVEMV</sequence>
<gene>
    <name evidence="9" type="ORF">B0H66DRAFT_383926</name>
</gene>
<feature type="region of interest" description="Disordered" evidence="6">
    <location>
        <begin position="283"/>
        <end position="329"/>
    </location>
</feature>
<evidence type="ECO:0000256" key="5">
    <source>
        <dbReference type="ARBA" id="ARBA00038359"/>
    </source>
</evidence>
<feature type="transmembrane region" description="Helical" evidence="7">
    <location>
        <begin position="45"/>
        <end position="68"/>
    </location>
</feature>
<feature type="transmembrane region" description="Helical" evidence="7">
    <location>
        <begin position="174"/>
        <end position="192"/>
    </location>
</feature>
<dbReference type="PANTHER" id="PTHR33048:SF47">
    <property type="entry name" value="INTEGRAL MEMBRANE PROTEIN-RELATED"/>
    <property type="match status" value="1"/>
</dbReference>
<dbReference type="Proteomes" id="UP001283341">
    <property type="component" value="Unassembled WGS sequence"/>
</dbReference>
<feature type="transmembrane region" description="Helical" evidence="7">
    <location>
        <begin position="123"/>
        <end position="147"/>
    </location>
</feature>